<comment type="caution">
    <text evidence="3">The sequence shown here is derived from an EMBL/GenBank/DDBJ whole genome shotgun (WGS) entry which is preliminary data.</text>
</comment>
<accession>A0A6N7X853</accession>
<evidence type="ECO:0000313" key="4">
    <source>
        <dbReference type="Proteomes" id="UP000434342"/>
    </source>
</evidence>
<sequence>MAHRKDEAMARKMTGRERDDAEALRGVLVQELGPADRGYAPGIASALVRLPDGRATADDVERILGKYKVSANALKKMMRAGVLVPCADEDGAYDVRVPATATDAEEAAGEGADGAADAADVLDASADAPAPEVATVANGTCEDVTPDDAASDDAVSDRAAGGAAEAAGAVDGAGTDAAADAADGPVEPASPTGAQAGAGAGEKDAPASPEAAGEAEATPSPESADAPRSGRPARRGGARRREAPRRDLKKVPYVRRGSESDAQARQKIVALDPRFWMNGWLLSHPGAFTMYERELTAINDVLTDGMLPGDITRRQLAYQMGGDEKFFEYGSDGFRLLRAMGMEDVVRHRPMPKPDLVYHAPRRRKHMRVLVTENLDPYLDVHDLMYEDGRTQILGERVHAVVLGGGTPVLEHNRLSLLLDTLGADSVEVLYWGDIDRAGVDLMMKLRAELGEKYKFSSFSPAYGLMVRRAMERFPDPSDNESTGQANIDVPDMSLVCEGMSAEEADYARAVVESCGLIPQEILTKRDL</sequence>
<feature type="region of interest" description="Disordered" evidence="1">
    <location>
        <begin position="1"/>
        <end position="20"/>
    </location>
</feature>
<dbReference type="Proteomes" id="UP000434342">
    <property type="component" value="Unassembled WGS sequence"/>
</dbReference>
<gene>
    <name evidence="3" type="ORF">FYJ69_05950</name>
</gene>
<protein>
    <recommendedName>
        <fullName evidence="2">Wadjet protein JetD C-terminal domain-containing protein</fullName>
    </recommendedName>
</protein>
<evidence type="ECO:0000259" key="2">
    <source>
        <dbReference type="Pfam" id="PF09983"/>
    </source>
</evidence>
<organism evidence="3 4">
    <name type="scientific">Parafannyhessea umbonata</name>
    <dbReference type="NCBI Taxonomy" id="604330"/>
    <lineage>
        <taxon>Bacteria</taxon>
        <taxon>Bacillati</taxon>
        <taxon>Actinomycetota</taxon>
        <taxon>Coriobacteriia</taxon>
        <taxon>Coriobacteriales</taxon>
        <taxon>Atopobiaceae</taxon>
        <taxon>Parafannyhessea</taxon>
    </lineage>
</organism>
<feature type="compositionally biased region" description="Low complexity" evidence="1">
    <location>
        <begin position="206"/>
        <end position="230"/>
    </location>
</feature>
<evidence type="ECO:0000313" key="3">
    <source>
        <dbReference type="EMBL" id="MST60452.1"/>
    </source>
</evidence>
<feature type="compositionally biased region" description="Basic and acidic residues" evidence="1">
    <location>
        <begin position="239"/>
        <end position="263"/>
    </location>
</feature>
<dbReference type="InterPro" id="IPR024534">
    <property type="entry name" value="JetD_C"/>
</dbReference>
<feature type="compositionally biased region" description="Low complexity" evidence="1">
    <location>
        <begin position="157"/>
        <end position="189"/>
    </location>
</feature>
<evidence type="ECO:0000256" key="1">
    <source>
        <dbReference type="SAM" id="MobiDB-lite"/>
    </source>
</evidence>
<dbReference type="Pfam" id="PF09983">
    <property type="entry name" value="JetD_C"/>
    <property type="match status" value="1"/>
</dbReference>
<dbReference type="EMBL" id="VUND01000002">
    <property type="protein sequence ID" value="MST60452.1"/>
    <property type="molecule type" value="Genomic_DNA"/>
</dbReference>
<dbReference type="AlphaFoldDB" id="A0A6N7X853"/>
<name>A0A6N7X853_9ACTN</name>
<proteinExistence type="predicted"/>
<feature type="domain" description="Wadjet protein JetD C-terminal" evidence="2">
    <location>
        <begin position="366"/>
        <end position="450"/>
    </location>
</feature>
<reference evidence="3 4" key="1">
    <citation type="submission" date="2019-08" db="EMBL/GenBank/DDBJ databases">
        <title>In-depth cultivation of the pig gut microbiome towards novel bacterial diversity and tailored functional studies.</title>
        <authorList>
            <person name="Wylensek D."/>
            <person name="Hitch T.C.A."/>
            <person name="Clavel T."/>
        </authorList>
    </citation>
    <scope>NUCLEOTIDE SEQUENCE [LARGE SCALE GENOMIC DNA]</scope>
    <source>
        <strain evidence="3 4">WB01_CNA04</strain>
    </source>
</reference>
<feature type="region of interest" description="Disordered" evidence="1">
    <location>
        <begin position="136"/>
        <end position="263"/>
    </location>
</feature>